<gene>
    <name evidence="5" type="ORF">BIV57_18065</name>
</gene>
<dbReference type="Pfam" id="PF01494">
    <property type="entry name" value="FAD_binding_3"/>
    <property type="match status" value="1"/>
</dbReference>
<dbReference type="Proteomes" id="UP000243342">
    <property type="component" value="Unassembled WGS sequence"/>
</dbReference>
<feature type="domain" description="FAD-binding" evidence="4">
    <location>
        <begin position="1"/>
        <end position="45"/>
    </location>
</feature>
<dbReference type="InterPro" id="IPR050641">
    <property type="entry name" value="RIFMO-like"/>
</dbReference>
<evidence type="ECO:0000256" key="3">
    <source>
        <dbReference type="ARBA" id="ARBA00022827"/>
    </source>
</evidence>
<comment type="caution">
    <text evidence="5">The sequence shown here is derived from an EMBL/GenBank/DDBJ whole genome shotgun (WGS) entry which is preliminary data.</text>
</comment>
<organism evidence="5 6">
    <name type="scientific">Mangrovactinospora gilvigrisea</name>
    <dbReference type="NCBI Taxonomy" id="1428644"/>
    <lineage>
        <taxon>Bacteria</taxon>
        <taxon>Bacillati</taxon>
        <taxon>Actinomycetota</taxon>
        <taxon>Actinomycetes</taxon>
        <taxon>Kitasatosporales</taxon>
        <taxon>Streptomycetaceae</taxon>
        <taxon>Mangrovactinospora</taxon>
    </lineage>
</organism>
<keyword evidence="3" id="KW-0274">FAD</keyword>
<evidence type="ECO:0000259" key="4">
    <source>
        <dbReference type="Pfam" id="PF01494"/>
    </source>
</evidence>
<dbReference type="PANTHER" id="PTHR43004">
    <property type="entry name" value="TRK SYSTEM POTASSIUM UPTAKE PROTEIN"/>
    <property type="match status" value="1"/>
</dbReference>
<dbReference type="Gene3D" id="3.50.50.60">
    <property type="entry name" value="FAD/NAD(P)-binding domain"/>
    <property type="match status" value="1"/>
</dbReference>
<dbReference type="InterPro" id="IPR002938">
    <property type="entry name" value="FAD-bd"/>
</dbReference>
<dbReference type="GO" id="GO:0016709">
    <property type="term" value="F:oxidoreductase activity, acting on paired donors, with incorporation or reduction of molecular oxygen, NAD(P)H as one donor, and incorporation of one atom of oxygen"/>
    <property type="evidence" value="ECO:0007669"/>
    <property type="project" value="UniProtKB-ARBA"/>
</dbReference>
<dbReference type="EMBL" id="MLCF01000114">
    <property type="protein sequence ID" value="OIV36106.1"/>
    <property type="molecule type" value="Genomic_DNA"/>
</dbReference>
<dbReference type="SUPFAM" id="SSF51905">
    <property type="entry name" value="FAD/NAD(P)-binding domain"/>
    <property type="match status" value="1"/>
</dbReference>
<comment type="cofactor">
    <cofactor evidence="1">
        <name>FAD</name>
        <dbReference type="ChEBI" id="CHEBI:57692"/>
    </cofactor>
</comment>
<accession>A0A1J7C8Z9</accession>
<dbReference type="AlphaFoldDB" id="A0A1J7C8Z9"/>
<dbReference type="STRING" id="1428644.BIV57_18065"/>
<proteinExistence type="predicted"/>
<keyword evidence="2" id="KW-0285">Flavoprotein</keyword>
<dbReference type="PRINTS" id="PR00420">
    <property type="entry name" value="RNGMNOXGNASE"/>
</dbReference>
<evidence type="ECO:0000313" key="5">
    <source>
        <dbReference type="EMBL" id="OIV36106.1"/>
    </source>
</evidence>
<protein>
    <recommendedName>
        <fullName evidence="4">FAD-binding domain-containing protein</fullName>
    </recommendedName>
</protein>
<keyword evidence="6" id="KW-1185">Reference proteome</keyword>
<evidence type="ECO:0000256" key="1">
    <source>
        <dbReference type="ARBA" id="ARBA00001974"/>
    </source>
</evidence>
<evidence type="ECO:0000256" key="2">
    <source>
        <dbReference type="ARBA" id="ARBA00022630"/>
    </source>
</evidence>
<evidence type="ECO:0000313" key="6">
    <source>
        <dbReference type="Proteomes" id="UP000243342"/>
    </source>
</evidence>
<dbReference type="Pfam" id="PF21274">
    <property type="entry name" value="Rng_hyd_C"/>
    <property type="match status" value="1"/>
</dbReference>
<dbReference type="Gene3D" id="3.40.30.120">
    <property type="match status" value="1"/>
</dbReference>
<dbReference type="PANTHER" id="PTHR43004:SF19">
    <property type="entry name" value="BINDING MONOOXYGENASE, PUTATIVE (JCVI)-RELATED"/>
    <property type="match status" value="1"/>
</dbReference>
<dbReference type="InterPro" id="IPR036188">
    <property type="entry name" value="FAD/NAD-bd_sf"/>
</dbReference>
<dbReference type="GO" id="GO:0071949">
    <property type="term" value="F:FAD binding"/>
    <property type="evidence" value="ECO:0007669"/>
    <property type="project" value="InterPro"/>
</dbReference>
<sequence>MNTGLQDAANLSWKLAAAVRGTAPAGLLDTYHAERWPVGRTVLRTSGGMIRMALPQGPLPRAVTRLIGAAVRNVPAVRRKAAGLISGVGISYRGARRVPDVALAGTPGRLYEALRAREFVLIAPEGETYAHPGVRMAHWASDRRTLALVRPDGYLAFSTDAPDAARRTRALEAALTHWVG</sequence>
<reference evidence="5 6" key="1">
    <citation type="submission" date="2016-10" db="EMBL/GenBank/DDBJ databases">
        <title>Genome sequence of Streptomyces gilvigriseus MUSC 26.</title>
        <authorList>
            <person name="Lee L.-H."/>
            <person name="Ser H.-L."/>
        </authorList>
    </citation>
    <scope>NUCLEOTIDE SEQUENCE [LARGE SCALE GENOMIC DNA]</scope>
    <source>
        <strain evidence="5 6">MUSC 26</strain>
    </source>
</reference>
<name>A0A1J7C8Z9_9ACTN</name>